<name>A0A1B1MXE1_9BACL</name>
<feature type="transmembrane region" description="Helical" evidence="2">
    <location>
        <begin position="173"/>
        <end position="196"/>
    </location>
</feature>
<feature type="transmembrane region" description="Helical" evidence="2">
    <location>
        <begin position="132"/>
        <end position="152"/>
    </location>
</feature>
<feature type="transmembrane region" description="Helical" evidence="2">
    <location>
        <begin position="106"/>
        <end position="126"/>
    </location>
</feature>
<feature type="transmembrane region" description="Helical" evidence="2">
    <location>
        <begin position="202"/>
        <end position="224"/>
    </location>
</feature>
<proteinExistence type="predicted"/>
<dbReference type="Proteomes" id="UP000092573">
    <property type="component" value="Chromosome"/>
</dbReference>
<evidence type="ECO:0000256" key="2">
    <source>
        <dbReference type="SAM" id="Phobius"/>
    </source>
</evidence>
<dbReference type="InterPro" id="IPR006938">
    <property type="entry name" value="DUF624"/>
</dbReference>
<keyword evidence="2" id="KW-1133">Transmembrane helix</keyword>
<keyword evidence="4" id="KW-1185">Reference proteome</keyword>
<protein>
    <recommendedName>
        <fullName evidence="5">DUF624 domain-containing protein</fullName>
    </recommendedName>
</protein>
<feature type="compositionally biased region" description="Basic and acidic residues" evidence="1">
    <location>
        <begin position="273"/>
        <end position="294"/>
    </location>
</feature>
<dbReference type="OrthoDB" id="2182676at2"/>
<reference evidence="3 4" key="1">
    <citation type="submission" date="2016-01" db="EMBL/GenBank/DDBJ databases">
        <title>Complete Genome Sequence of Paenibacillus yonginensis DCY84, a novel Plant Growth-Promoting Bacteria with Elicitation of Induced Systemic Resistance.</title>
        <authorList>
            <person name="Kim Y.J."/>
            <person name="Yang D.C."/>
            <person name="Sukweenadhi J."/>
        </authorList>
    </citation>
    <scope>NUCLEOTIDE SEQUENCE [LARGE SCALE GENOMIC DNA]</scope>
    <source>
        <strain evidence="3 4">DCY84</strain>
    </source>
</reference>
<sequence>MEFRGVMGGLYRITEWIMRIAGSNLLWLVCSSPFLFFLLTKYLMIVNGLENDASSLYAMAILAPFTLFPATAALFTVVRKWVMGEADVSVTRTFFRGYKENYKQSMIGGIFYTLLFVIMVIDYRVYMVKMQNLQLIGIIMLLLLILLMVSLFNFFSMVSHYHLKTSTMLKNAVLLTIIRPFRSFSTLAGAAVLLFLTAKFTWLIIFGTASLIAWLAFLNFYATYIKMQAQIAKMNEKAEAKAAAEAGGSLEAEVLTGAESKETAAGAPEGQEPLDKESESDAGQEKDSQGSDSK</sequence>
<dbReference type="KEGG" id="pyg:AWM70_04010"/>
<evidence type="ECO:0000313" key="3">
    <source>
        <dbReference type="EMBL" id="ANS73838.1"/>
    </source>
</evidence>
<accession>A0A1B1MXE1</accession>
<keyword evidence="2" id="KW-0472">Membrane</keyword>
<organism evidence="3 4">
    <name type="scientific">Paenibacillus yonginensis</name>
    <dbReference type="NCBI Taxonomy" id="1462996"/>
    <lineage>
        <taxon>Bacteria</taxon>
        <taxon>Bacillati</taxon>
        <taxon>Bacillota</taxon>
        <taxon>Bacilli</taxon>
        <taxon>Bacillales</taxon>
        <taxon>Paenibacillaceae</taxon>
        <taxon>Paenibacillus</taxon>
    </lineage>
</organism>
<dbReference type="AlphaFoldDB" id="A0A1B1MXE1"/>
<dbReference type="STRING" id="1462996.AWM70_04010"/>
<dbReference type="Pfam" id="PF04854">
    <property type="entry name" value="DUF624"/>
    <property type="match status" value="1"/>
</dbReference>
<feature type="transmembrane region" description="Helical" evidence="2">
    <location>
        <begin position="21"/>
        <end position="44"/>
    </location>
</feature>
<dbReference type="EMBL" id="CP014167">
    <property type="protein sequence ID" value="ANS73838.1"/>
    <property type="molecule type" value="Genomic_DNA"/>
</dbReference>
<keyword evidence="2" id="KW-0812">Transmembrane</keyword>
<feature type="region of interest" description="Disordered" evidence="1">
    <location>
        <begin position="259"/>
        <end position="294"/>
    </location>
</feature>
<evidence type="ECO:0000313" key="4">
    <source>
        <dbReference type="Proteomes" id="UP000092573"/>
    </source>
</evidence>
<feature type="transmembrane region" description="Helical" evidence="2">
    <location>
        <begin position="56"/>
        <end position="78"/>
    </location>
</feature>
<evidence type="ECO:0000256" key="1">
    <source>
        <dbReference type="SAM" id="MobiDB-lite"/>
    </source>
</evidence>
<gene>
    <name evidence="3" type="ORF">AWM70_04010</name>
</gene>
<dbReference type="RefSeq" id="WP_068694448.1">
    <property type="nucleotide sequence ID" value="NZ_CP014167.1"/>
</dbReference>
<evidence type="ECO:0008006" key="5">
    <source>
        <dbReference type="Google" id="ProtNLM"/>
    </source>
</evidence>